<dbReference type="Gene3D" id="3.40.640.10">
    <property type="entry name" value="Type I PLP-dependent aspartate aminotransferase-like (Major domain)"/>
    <property type="match status" value="1"/>
</dbReference>
<evidence type="ECO:0000256" key="1">
    <source>
        <dbReference type="ARBA" id="ARBA00001933"/>
    </source>
</evidence>
<dbReference type="Gene3D" id="1.10.287.1970">
    <property type="match status" value="1"/>
</dbReference>
<dbReference type="GeneTree" id="ENSGT00940000155265"/>
<evidence type="ECO:0000256" key="5">
    <source>
        <dbReference type="ARBA" id="ARBA00022898"/>
    </source>
</evidence>
<feature type="domain" description="Aminotransferase class I/classII large" evidence="10">
    <location>
        <begin position="160"/>
        <end position="463"/>
    </location>
</feature>
<dbReference type="InterPro" id="IPR015424">
    <property type="entry name" value="PyrdxlP-dep_Trfase"/>
</dbReference>
<evidence type="ECO:0000256" key="3">
    <source>
        <dbReference type="ARBA" id="ARBA00022576"/>
    </source>
</evidence>
<comment type="catalytic activity">
    <reaction evidence="9">
        <text>L-alanine + 2-oxoglutarate = pyruvate + L-glutamate</text>
        <dbReference type="Rhea" id="RHEA:19453"/>
        <dbReference type="ChEBI" id="CHEBI:15361"/>
        <dbReference type="ChEBI" id="CHEBI:16810"/>
        <dbReference type="ChEBI" id="CHEBI:29985"/>
        <dbReference type="ChEBI" id="CHEBI:57972"/>
        <dbReference type="EC" id="2.6.1.2"/>
    </reaction>
</comment>
<evidence type="ECO:0000256" key="4">
    <source>
        <dbReference type="ARBA" id="ARBA00022679"/>
    </source>
</evidence>
<dbReference type="Pfam" id="PF00155">
    <property type="entry name" value="Aminotran_1_2"/>
    <property type="match status" value="1"/>
</dbReference>
<dbReference type="AlphaFoldDB" id="A0A3Q2V3M0"/>
<dbReference type="GO" id="GO:0030170">
    <property type="term" value="F:pyridoxal phosphate binding"/>
    <property type="evidence" value="ECO:0007669"/>
    <property type="project" value="InterPro"/>
</dbReference>
<organism evidence="11 12">
    <name type="scientific">Haplochromis burtoni</name>
    <name type="common">Burton's mouthbrooder</name>
    <name type="synonym">Chromis burtoni</name>
    <dbReference type="NCBI Taxonomy" id="8153"/>
    <lineage>
        <taxon>Eukaryota</taxon>
        <taxon>Metazoa</taxon>
        <taxon>Chordata</taxon>
        <taxon>Craniata</taxon>
        <taxon>Vertebrata</taxon>
        <taxon>Euteleostomi</taxon>
        <taxon>Actinopterygii</taxon>
        <taxon>Neopterygii</taxon>
        <taxon>Teleostei</taxon>
        <taxon>Neoteleostei</taxon>
        <taxon>Acanthomorphata</taxon>
        <taxon>Ovalentaria</taxon>
        <taxon>Cichlomorphae</taxon>
        <taxon>Cichliformes</taxon>
        <taxon>Cichlidae</taxon>
        <taxon>African cichlids</taxon>
        <taxon>Pseudocrenilabrinae</taxon>
        <taxon>Haplochromini</taxon>
        <taxon>Haplochromis</taxon>
    </lineage>
</organism>
<keyword evidence="3" id="KW-0032">Aminotransferase</keyword>
<dbReference type="Proteomes" id="UP000264840">
    <property type="component" value="Unplaced"/>
</dbReference>
<protein>
    <recommendedName>
        <fullName evidence="8">alanine transaminase</fullName>
        <ecNumber evidence="8">2.6.1.2</ecNumber>
    </recommendedName>
</protein>
<dbReference type="InterPro" id="IPR045088">
    <property type="entry name" value="ALAT1/2-like"/>
</dbReference>
<dbReference type="SUPFAM" id="SSF53383">
    <property type="entry name" value="PLP-dependent transferases"/>
    <property type="match status" value="1"/>
</dbReference>
<reference evidence="11" key="2">
    <citation type="submission" date="2025-09" db="UniProtKB">
        <authorList>
            <consortium name="Ensembl"/>
        </authorList>
    </citation>
    <scope>IDENTIFICATION</scope>
</reference>
<accession>A0A3Q2V3M0</accession>
<name>A0A3Q2V3M0_HAPBU</name>
<reference evidence="11" key="1">
    <citation type="submission" date="2025-08" db="UniProtKB">
        <authorList>
            <consortium name="Ensembl"/>
        </authorList>
    </citation>
    <scope>IDENTIFICATION</scope>
</reference>
<comment type="pathway">
    <text evidence="6">Amino-acid degradation; L-alanine degradation via transaminase pathway; pyruvate from L-alanine: step 1/1.</text>
</comment>
<evidence type="ECO:0000259" key="10">
    <source>
        <dbReference type="Pfam" id="PF00155"/>
    </source>
</evidence>
<dbReference type="PANTHER" id="PTHR11751:SF469">
    <property type="entry name" value="ALANINE TRANSAMINASE"/>
    <property type="match status" value="1"/>
</dbReference>
<keyword evidence="4" id="KW-0808">Transferase</keyword>
<dbReference type="GO" id="GO:0042853">
    <property type="term" value="P:L-alanine catabolic process"/>
    <property type="evidence" value="ECO:0007669"/>
    <property type="project" value="UniProtKB-UniPathway"/>
</dbReference>
<evidence type="ECO:0000313" key="11">
    <source>
        <dbReference type="Ensembl" id="ENSHBUP00000005005.1"/>
    </source>
</evidence>
<keyword evidence="5" id="KW-0663">Pyridoxal phosphate</keyword>
<dbReference type="FunFam" id="3.40.640.10:FF:000226">
    <property type="entry name" value="Alanine aminotransferase 2"/>
    <property type="match status" value="1"/>
</dbReference>
<dbReference type="PANTHER" id="PTHR11751">
    <property type="entry name" value="ALANINE AMINOTRANSFERASE"/>
    <property type="match status" value="1"/>
</dbReference>
<sequence>VSRKASRNSPARLGSMLSCRRRASLPAPGRYSGRIPEWHTETRTDIKTVLQQAVGAGPPHAACGDEAGIGAGGAQPPEQVLAACVYPPLINSSNLPLDVRQRAQEELGRCVGGSVGEGNVCGLMTWKKMKMLVVQDPQGTPSHCHTFPNILNVLVNREASPRTGVLIPVPCHNKTVLSITQLGAVAVPYYLSEEQGWALQVEELQRALESAKGVCNPVALYVINPGNPAGYVQSQKSVLEVIRFAWEKRLFLLVDELYQDRVYGENCEFVSYKRAVSEMGPPFSGTVELASFHSVSKGFSGEYVCGLRAGYVELVNLDPAVMKYIHTLFSKDACSPVLGQIALDLMTDPPKPGDPSYLLYKQVGPENCTLKVHEVVNSLPGFSCPPIEGGLFAFPRLHLTPKAIQKAKVTELGLQPDTFYCTRLLEEGGVFTGPGWEYGQKEGTYHIRYNTSRALFKELLRRLSSFHMTFMKDFS</sequence>
<evidence type="ECO:0000313" key="12">
    <source>
        <dbReference type="Proteomes" id="UP000264840"/>
    </source>
</evidence>
<dbReference type="UniPathway" id="UPA00528">
    <property type="reaction ID" value="UER00586"/>
</dbReference>
<proteinExistence type="inferred from homology"/>
<dbReference type="EC" id="2.6.1.2" evidence="8"/>
<keyword evidence="12" id="KW-1185">Reference proteome</keyword>
<dbReference type="InterPro" id="IPR015422">
    <property type="entry name" value="PyrdxlP-dep_Trfase_small"/>
</dbReference>
<dbReference type="CDD" id="cd00609">
    <property type="entry name" value="AAT_like"/>
    <property type="match status" value="1"/>
</dbReference>
<dbReference type="Gene3D" id="3.90.1150.10">
    <property type="entry name" value="Aspartate Aminotransferase, domain 1"/>
    <property type="match status" value="1"/>
</dbReference>
<dbReference type="InterPro" id="IPR004839">
    <property type="entry name" value="Aminotransferase_I/II_large"/>
</dbReference>
<evidence type="ECO:0000256" key="9">
    <source>
        <dbReference type="ARBA" id="ARBA00047412"/>
    </source>
</evidence>
<evidence type="ECO:0000256" key="6">
    <source>
        <dbReference type="ARBA" id="ARBA00025708"/>
    </source>
</evidence>
<dbReference type="Ensembl" id="ENSHBUT00000007727.1">
    <property type="protein sequence ID" value="ENSHBUP00000005005.1"/>
    <property type="gene ID" value="ENSHBUG00000006486.1"/>
</dbReference>
<comment type="similarity">
    <text evidence="7">Belongs to the class-I pyridoxal-phosphate-dependent aminotransferase family. Alanine aminotransferase subfamily.</text>
</comment>
<evidence type="ECO:0000256" key="7">
    <source>
        <dbReference type="ARBA" id="ARBA00025785"/>
    </source>
</evidence>
<evidence type="ECO:0000256" key="2">
    <source>
        <dbReference type="ARBA" id="ARBA00011738"/>
    </source>
</evidence>
<comment type="cofactor">
    <cofactor evidence="1">
        <name>pyridoxal 5'-phosphate</name>
        <dbReference type="ChEBI" id="CHEBI:597326"/>
    </cofactor>
</comment>
<dbReference type="GO" id="GO:0004021">
    <property type="term" value="F:L-alanine:2-oxoglutarate aminotransferase activity"/>
    <property type="evidence" value="ECO:0007669"/>
    <property type="project" value="UniProtKB-EC"/>
</dbReference>
<dbReference type="InterPro" id="IPR015421">
    <property type="entry name" value="PyrdxlP-dep_Trfase_major"/>
</dbReference>
<evidence type="ECO:0000256" key="8">
    <source>
        <dbReference type="ARBA" id="ARBA00026106"/>
    </source>
</evidence>
<comment type="subunit">
    <text evidence="2">Homodimer.</text>
</comment>